<dbReference type="Gene3D" id="3.40.50.1000">
    <property type="entry name" value="HAD superfamily/HAD-like"/>
    <property type="match status" value="1"/>
</dbReference>
<dbReference type="InterPro" id="IPR041492">
    <property type="entry name" value="HAD_2"/>
</dbReference>
<dbReference type="SUPFAM" id="SSF56784">
    <property type="entry name" value="HAD-like"/>
    <property type="match status" value="1"/>
</dbReference>
<dbReference type="SFLD" id="SFLDG01129">
    <property type="entry name" value="C1.5:_HAD__Beta-PGM__Phosphata"/>
    <property type="match status" value="1"/>
</dbReference>
<keyword evidence="1" id="KW-0378">Hydrolase</keyword>
<dbReference type="Gene3D" id="1.10.150.240">
    <property type="entry name" value="Putative phosphatase, domain 2"/>
    <property type="match status" value="1"/>
</dbReference>
<organism evidence="1 2">
    <name type="scientific">Ruminococcus difficilis</name>
    <dbReference type="NCBI Taxonomy" id="2763069"/>
    <lineage>
        <taxon>Bacteria</taxon>
        <taxon>Bacillati</taxon>
        <taxon>Bacillota</taxon>
        <taxon>Clostridia</taxon>
        <taxon>Eubacteriales</taxon>
        <taxon>Oscillospiraceae</taxon>
        <taxon>Ruminococcus</taxon>
    </lineage>
</organism>
<dbReference type="PANTHER" id="PTHR43434:SF20">
    <property type="entry name" value="5'-NUCLEOTIDASE"/>
    <property type="match status" value="1"/>
</dbReference>
<dbReference type="RefSeq" id="WP_201428246.1">
    <property type="nucleotide sequence ID" value="NZ_JAEQMG010000142.1"/>
</dbReference>
<dbReference type="GO" id="GO:0016787">
    <property type="term" value="F:hydrolase activity"/>
    <property type="evidence" value="ECO:0007669"/>
    <property type="project" value="UniProtKB-KW"/>
</dbReference>
<protein>
    <submittedName>
        <fullName evidence="1">HAD hydrolase-like protein</fullName>
    </submittedName>
</protein>
<dbReference type="SFLD" id="SFLDS00003">
    <property type="entry name" value="Haloacid_Dehalogenase"/>
    <property type="match status" value="1"/>
</dbReference>
<dbReference type="GO" id="GO:0004713">
    <property type="term" value="F:protein tyrosine kinase activity"/>
    <property type="evidence" value="ECO:0007669"/>
    <property type="project" value="TreeGrafter"/>
</dbReference>
<name>A0A934WT87_9FIRM</name>
<comment type="caution">
    <text evidence="1">The sequence shown here is derived from an EMBL/GenBank/DDBJ whole genome shotgun (WGS) entry which is preliminary data.</text>
</comment>
<dbReference type="Proteomes" id="UP000633365">
    <property type="component" value="Unassembled WGS sequence"/>
</dbReference>
<dbReference type="InterPro" id="IPR023198">
    <property type="entry name" value="PGP-like_dom2"/>
</dbReference>
<proteinExistence type="predicted"/>
<evidence type="ECO:0000313" key="1">
    <source>
        <dbReference type="EMBL" id="MBK6089527.1"/>
    </source>
</evidence>
<dbReference type="AlphaFoldDB" id="A0A934WT87"/>
<dbReference type="Pfam" id="PF13419">
    <property type="entry name" value="HAD_2"/>
    <property type="match status" value="1"/>
</dbReference>
<accession>A0A934WT87</accession>
<dbReference type="InterPro" id="IPR023214">
    <property type="entry name" value="HAD_sf"/>
</dbReference>
<dbReference type="GO" id="GO:0005829">
    <property type="term" value="C:cytosol"/>
    <property type="evidence" value="ECO:0007669"/>
    <property type="project" value="TreeGrafter"/>
</dbReference>
<keyword evidence="2" id="KW-1185">Reference proteome</keyword>
<gene>
    <name evidence="1" type="ORF">JKK62_12905</name>
</gene>
<evidence type="ECO:0000313" key="2">
    <source>
        <dbReference type="Proteomes" id="UP000633365"/>
    </source>
</evidence>
<dbReference type="PANTHER" id="PTHR43434">
    <property type="entry name" value="PHOSPHOGLYCOLATE PHOSPHATASE"/>
    <property type="match status" value="1"/>
</dbReference>
<sequence length="219" mass="23686">MKKYDYILFDLDGTLIESAEGVRVSIAHAMEALGLPCPDLSDYTKYVGPPLEDTMRGMCAVPEELIPKSMDIYRDYYDEVGQKSNRVFDGVFDMLSALRKQGKRLALCTSKNEPVAEGVADVLGLSPYLDAVCGSTVDGSRRAKADIIPYALEALGCTDKANAVMIGDTHFDAHGAELAKVDFIGVSYGYGTRESMEACGAIGFADSPRELLELLTSST</sequence>
<reference evidence="1" key="1">
    <citation type="submission" date="2021-01" db="EMBL/GenBank/DDBJ databases">
        <title>Genome public.</title>
        <authorList>
            <person name="Liu C."/>
            <person name="Sun Q."/>
        </authorList>
    </citation>
    <scope>NUCLEOTIDE SEQUENCE</scope>
    <source>
        <strain evidence="1">M6</strain>
    </source>
</reference>
<dbReference type="InterPro" id="IPR036412">
    <property type="entry name" value="HAD-like_sf"/>
</dbReference>
<dbReference type="InterPro" id="IPR050155">
    <property type="entry name" value="HAD-like_hydrolase_sf"/>
</dbReference>
<dbReference type="EMBL" id="JAEQMG010000142">
    <property type="protein sequence ID" value="MBK6089527.1"/>
    <property type="molecule type" value="Genomic_DNA"/>
</dbReference>